<sequence length="460" mass="52279">MLDNGLPKNRILFAASFICLPLVYLSYQAFVSSQIEFLRPSLRGKWITHPNPPIDFQQSSTCPDAIFYRDFQLDKPPEKEEIRVTAMRGFWIQVNKKNISFDSPGSWKSSILINLVPYLKSGQNTIRIQVSGPKNPPALLVEGNKLLRSGKNWKVALNPDLSDLSTASIALQDEHYLNNKPNPIRQSIFFTFYLIGFLVYSALGVSVLLIRPNKTKFDQDTNLWKKHGFCFLLFLAVATIQLHNVYTYPHTRSHFDWQGHVDYIQYIANHWKIPIATDGWEMFQPPLYYLISAVILKFSGGSLKAVQIFTTLAGLGNLLFSWFLLCQISPRQTRKRNLGFSVIAMLPMGFYMNSMISNEIFSGSMISGTIVLSIYLLFKKRLTGHKASILIGLVCGLGLLSKYTALFVLLSLLLLLGLQLITRQVTWKRIVIIICMVSLTCGWLYGRNIARFGDPFIGNW</sequence>
<evidence type="ECO:0000256" key="3">
    <source>
        <dbReference type="ARBA" id="ARBA00022676"/>
    </source>
</evidence>
<evidence type="ECO:0000256" key="7">
    <source>
        <dbReference type="ARBA" id="ARBA00023136"/>
    </source>
</evidence>
<evidence type="ECO:0000256" key="6">
    <source>
        <dbReference type="ARBA" id="ARBA00022989"/>
    </source>
</evidence>
<feature type="transmembrane region" description="Helical" evidence="8">
    <location>
        <begin position="427"/>
        <end position="446"/>
    </location>
</feature>
<evidence type="ECO:0000256" key="8">
    <source>
        <dbReference type="SAM" id="Phobius"/>
    </source>
</evidence>
<evidence type="ECO:0000313" key="9">
    <source>
        <dbReference type="EMBL" id="SVB32906.1"/>
    </source>
</evidence>
<evidence type="ECO:0000256" key="1">
    <source>
        <dbReference type="ARBA" id="ARBA00004651"/>
    </source>
</evidence>
<dbReference type="AlphaFoldDB" id="A0A382D318"/>
<proteinExistence type="predicted"/>
<feature type="transmembrane region" description="Helical" evidence="8">
    <location>
        <begin position="305"/>
        <end position="325"/>
    </location>
</feature>
<protein>
    <submittedName>
        <fullName evidence="9">Uncharacterized protein</fullName>
    </submittedName>
</protein>
<keyword evidence="5 8" id="KW-0812">Transmembrane</keyword>
<feature type="transmembrane region" description="Helical" evidence="8">
    <location>
        <begin position="188"/>
        <end position="209"/>
    </location>
</feature>
<dbReference type="GO" id="GO:0005886">
    <property type="term" value="C:plasma membrane"/>
    <property type="evidence" value="ECO:0007669"/>
    <property type="project" value="UniProtKB-SubCell"/>
</dbReference>
<feature type="transmembrane region" description="Helical" evidence="8">
    <location>
        <begin position="390"/>
        <end position="421"/>
    </location>
</feature>
<dbReference type="Gene3D" id="2.60.120.260">
    <property type="entry name" value="Galactose-binding domain-like"/>
    <property type="match status" value="1"/>
</dbReference>
<dbReference type="EMBL" id="UINC01037429">
    <property type="protein sequence ID" value="SVB32906.1"/>
    <property type="molecule type" value="Genomic_DNA"/>
</dbReference>
<keyword evidence="7 8" id="KW-0472">Membrane</keyword>
<gene>
    <name evidence="9" type="ORF">METZ01_LOCUS185760</name>
</gene>
<feature type="transmembrane region" description="Helical" evidence="8">
    <location>
        <begin position="337"/>
        <end position="354"/>
    </location>
</feature>
<keyword evidence="6 8" id="KW-1133">Transmembrane helix</keyword>
<reference evidence="9" key="1">
    <citation type="submission" date="2018-05" db="EMBL/GenBank/DDBJ databases">
        <authorList>
            <person name="Lanie J.A."/>
            <person name="Ng W.-L."/>
            <person name="Kazmierczak K.M."/>
            <person name="Andrzejewski T.M."/>
            <person name="Davidsen T.M."/>
            <person name="Wayne K.J."/>
            <person name="Tettelin H."/>
            <person name="Glass J.I."/>
            <person name="Rusch D."/>
            <person name="Podicherti R."/>
            <person name="Tsui H.-C.T."/>
            <person name="Winkler M.E."/>
        </authorList>
    </citation>
    <scope>NUCLEOTIDE SEQUENCE</scope>
</reference>
<feature type="transmembrane region" description="Helical" evidence="8">
    <location>
        <begin position="229"/>
        <end position="246"/>
    </location>
</feature>
<feature type="transmembrane region" description="Helical" evidence="8">
    <location>
        <begin position="12"/>
        <end position="30"/>
    </location>
</feature>
<evidence type="ECO:0000256" key="2">
    <source>
        <dbReference type="ARBA" id="ARBA00022475"/>
    </source>
</evidence>
<dbReference type="InterPro" id="IPR050297">
    <property type="entry name" value="LipidA_mod_glycosyltrf_83"/>
</dbReference>
<accession>A0A382D318</accession>
<dbReference type="PANTHER" id="PTHR33908">
    <property type="entry name" value="MANNOSYLTRANSFERASE YKCB-RELATED"/>
    <property type="match status" value="1"/>
</dbReference>
<dbReference type="GO" id="GO:0008610">
    <property type="term" value="P:lipid biosynthetic process"/>
    <property type="evidence" value="ECO:0007669"/>
    <property type="project" value="UniProtKB-ARBA"/>
</dbReference>
<keyword evidence="3" id="KW-0328">Glycosyltransferase</keyword>
<keyword evidence="2" id="KW-1003">Cell membrane</keyword>
<feature type="transmembrane region" description="Helical" evidence="8">
    <location>
        <begin position="360"/>
        <end position="378"/>
    </location>
</feature>
<comment type="subcellular location">
    <subcellularLocation>
        <location evidence="1">Cell membrane</location>
        <topology evidence="1">Multi-pass membrane protein</topology>
    </subcellularLocation>
</comment>
<organism evidence="9">
    <name type="scientific">marine metagenome</name>
    <dbReference type="NCBI Taxonomy" id="408172"/>
    <lineage>
        <taxon>unclassified sequences</taxon>
        <taxon>metagenomes</taxon>
        <taxon>ecological metagenomes</taxon>
    </lineage>
</organism>
<name>A0A382D318_9ZZZZ</name>
<evidence type="ECO:0000256" key="4">
    <source>
        <dbReference type="ARBA" id="ARBA00022679"/>
    </source>
</evidence>
<dbReference type="GO" id="GO:0016763">
    <property type="term" value="F:pentosyltransferase activity"/>
    <property type="evidence" value="ECO:0007669"/>
    <property type="project" value="TreeGrafter"/>
</dbReference>
<evidence type="ECO:0000256" key="5">
    <source>
        <dbReference type="ARBA" id="ARBA00022692"/>
    </source>
</evidence>
<dbReference type="PANTHER" id="PTHR33908:SF11">
    <property type="entry name" value="MEMBRANE PROTEIN"/>
    <property type="match status" value="1"/>
</dbReference>
<keyword evidence="4" id="KW-0808">Transferase</keyword>
<feature type="non-terminal residue" evidence="9">
    <location>
        <position position="460"/>
    </location>
</feature>